<protein>
    <submittedName>
        <fullName evidence="2">Uncharacterized protein</fullName>
    </submittedName>
</protein>
<organism evidence="2 3">
    <name type="scientific">Rhizopus delemar</name>
    <dbReference type="NCBI Taxonomy" id="936053"/>
    <lineage>
        <taxon>Eukaryota</taxon>
        <taxon>Fungi</taxon>
        <taxon>Fungi incertae sedis</taxon>
        <taxon>Mucoromycota</taxon>
        <taxon>Mucoromycotina</taxon>
        <taxon>Mucoromycetes</taxon>
        <taxon>Mucorales</taxon>
        <taxon>Mucorineae</taxon>
        <taxon>Rhizopodaceae</taxon>
        <taxon>Rhizopus</taxon>
    </lineage>
</organism>
<evidence type="ECO:0000313" key="2">
    <source>
        <dbReference type="EMBL" id="KAG1564919.1"/>
    </source>
</evidence>
<accession>A0A9P6YUK8</accession>
<feature type="compositionally biased region" description="Acidic residues" evidence="1">
    <location>
        <begin position="81"/>
        <end position="117"/>
    </location>
</feature>
<dbReference type="EMBL" id="JAANIU010002362">
    <property type="protein sequence ID" value="KAG1564919.1"/>
    <property type="molecule type" value="Genomic_DNA"/>
</dbReference>
<name>A0A9P6YUK8_9FUNG</name>
<proteinExistence type="predicted"/>
<evidence type="ECO:0000256" key="1">
    <source>
        <dbReference type="SAM" id="MobiDB-lite"/>
    </source>
</evidence>
<comment type="caution">
    <text evidence="2">The sequence shown here is derived from an EMBL/GenBank/DDBJ whole genome shotgun (WGS) entry which is preliminary data.</text>
</comment>
<sequence length="117" mass="13577">MPIVHIMGFDFHLSLLRKVDDFYVLEPVDTVAFPTSHKAIKDNGIQKLISCLEKVKSLCLSQKKANKLMEKAAVRKMVWPSEDEEDEDEDEEDEDDEVEDDNDEDDDQDDDDQDEEE</sequence>
<evidence type="ECO:0000313" key="3">
    <source>
        <dbReference type="Proteomes" id="UP000740926"/>
    </source>
</evidence>
<reference evidence="2 3" key="1">
    <citation type="journal article" date="2020" name="Microb. Genom.">
        <title>Genetic diversity of clinical and environmental Mucorales isolates obtained from an investigation of mucormycosis cases among solid organ transplant recipients.</title>
        <authorList>
            <person name="Nguyen M.H."/>
            <person name="Kaul D."/>
            <person name="Muto C."/>
            <person name="Cheng S.J."/>
            <person name="Richter R.A."/>
            <person name="Bruno V.M."/>
            <person name="Liu G."/>
            <person name="Beyhan S."/>
            <person name="Sundermann A.J."/>
            <person name="Mounaud S."/>
            <person name="Pasculle A.W."/>
            <person name="Nierman W.C."/>
            <person name="Driscoll E."/>
            <person name="Cumbie R."/>
            <person name="Clancy C.J."/>
            <person name="Dupont C.L."/>
        </authorList>
    </citation>
    <scope>NUCLEOTIDE SEQUENCE [LARGE SCALE GENOMIC DNA]</scope>
    <source>
        <strain evidence="2 3">GL24</strain>
    </source>
</reference>
<keyword evidence="3" id="KW-1185">Reference proteome</keyword>
<feature type="region of interest" description="Disordered" evidence="1">
    <location>
        <begin position="74"/>
        <end position="117"/>
    </location>
</feature>
<dbReference type="Proteomes" id="UP000740926">
    <property type="component" value="Unassembled WGS sequence"/>
</dbReference>
<dbReference type="AlphaFoldDB" id="A0A9P6YUK8"/>
<gene>
    <name evidence="2" type="ORF">G6F50_010563</name>
</gene>